<evidence type="ECO:0000256" key="2">
    <source>
        <dbReference type="ARBA" id="ARBA00022692"/>
    </source>
</evidence>
<keyword evidence="2 5" id="KW-0812">Transmembrane</keyword>
<proteinExistence type="predicted"/>
<dbReference type="GO" id="GO:0015108">
    <property type="term" value="F:chloride transmembrane transporter activity"/>
    <property type="evidence" value="ECO:0007669"/>
    <property type="project" value="InterPro"/>
</dbReference>
<evidence type="ECO:0000313" key="6">
    <source>
        <dbReference type="EMBL" id="MBZ4037039.1"/>
    </source>
</evidence>
<feature type="transmembrane region" description="Helical" evidence="5">
    <location>
        <begin position="344"/>
        <end position="368"/>
    </location>
</feature>
<feature type="transmembrane region" description="Helical" evidence="5">
    <location>
        <begin position="314"/>
        <end position="332"/>
    </location>
</feature>
<evidence type="ECO:0000256" key="5">
    <source>
        <dbReference type="SAM" id="Phobius"/>
    </source>
</evidence>
<reference evidence="6 7" key="1">
    <citation type="journal article" date="2023" name="Antonie Van Leeuwenhoek">
        <title>Flavobacterium potami sp. nov., a multi-metal resistance genes harbouring bacterium isolated from shallow river silt.</title>
        <authorList>
            <person name="Li S."/>
            <person name="Mao S."/>
            <person name="Mu W."/>
            <person name="Guo B."/>
            <person name="Li C."/>
            <person name="Zhu Q."/>
            <person name="Hou X."/>
            <person name="Zhao Y."/>
            <person name="Wei S."/>
            <person name="Liu H."/>
            <person name="Liu A."/>
        </authorList>
    </citation>
    <scope>NUCLEOTIDE SEQUENCE [LARGE SCALE GENOMIC DNA]</scope>
    <source>
        <strain evidence="6 7">17A</strain>
    </source>
</reference>
<protein>
    <submittedName>
        <fullName evidence="6">Voltage-gated chloride channel family protein</fullName>
    </submittedName>
</protein>
<dbReference type="InterPro" id="IPR050368">
    <property type="entry name" value="ClC-type_chloride_channel"/>
</dbReference>
<dbReference type="EMBL" id="JAINUY010000007">
    <property type="protein sequence ID" value="MBZ4037039.1"/>
    <property type="molecule type" value="Genomic_DNA"/>
</dbReference>
<feature type="transmembrane region" description="Helical" evidence="5">
    <location>
        <begin position="380"/>
        <end position="404"/>
    </location>
</feature>
<feature type="transmembrane region" description="Helical" evidence="5">
    <location>
        <begin position="33"/>
        <end position="55"/>
    </location>
</feature>
<organism evidence="6 7">
    <name type="scientific">Flavobacterium potami</name>
    <dbReference type="NCBI Taxonomy" id="2872310"/>
    <lineage>
        <taxon>Bacteria</taxon>
        <taxon>Pseudomonadati</taxon>
        <taxon>Bacteroidota</taxon>
        <taxon>Flavobacteriia</taxon>
        <taxon>Flavobacteriales</taxon>
        <taxon>Flavobacteriaceae</taxon>
        <taxon>Flavobacterium</taxon>
    </lineage>
</organism>
<dbReference type="RefSeq" id="WP_223709889.1">
    <property type="nucleotide sequence ID" value="NZ_JAINUY010000007.1"/>
</dbReference>
<comment type="subcellular location">
    <subcellularLocation>
        <location evidence="1">Membrane</location>
        <topology evidence="1">Multi-pass membrane protein</topology>
    </subcellularLocation>
</comment>
<feature type="transmembrane region" description="Helical" evidence="5">
    <location>
        <begin position="160"/>
        <end position="185"/>
    </location>
</feature>
<evidence type="ECO:0000256" key="1">
    <source>
        <dbReference type="ARBA" id="ARBA00004141"/>
    </source>
</evidence>
<dbReference type="PANTHER" id="PTHR43427:SF12">
    <property type="entry name" value="CHLORIDE TRANSPORTER"/>
    <property type="match status" value="1"/>
</dbReference>
<accession>A0A9X1HEK2</accession>
<dbReference type="SUPFAM" id="SSF81340">
    <property type="entry name" value="Clc chloride channel"/>
    <property type="match status" value="1"/>
</dbReference>
<evidence type="ECO:0000256" key="4">
    <source>
        <dbReference type="ARBA" id="ARBA00023136"/>
    </source>
</evidence>
<gene>
    <name evidence="6" type="ORF">K6T82_19890</name>
</gene>
<name>A0A9X1HEK2_9FLAO</name>
<dbReference type="PANTHER" id="PTHR43427">
    <property type="entry name" value="CHLORIDE CHANNEL PROTEIN CLC-E"/>
    <property type="match status" value="1"/>
</dbReference>
<feature type="transmembrane region" description="Helical" evidence="5">
    <location>
        <begin position="274"/>
        <end position="294"/>
    </location>
</feature>
<dbReference type="InterPro" id="IPR014743">
    <property type="entry name" value="Cl-channel_core"/>
</dbReference>
<sequence length="456" mass="49780">MSQNFKNSFTKNQVLKIKTIFKPLPVVLFILKWLFISIIIGTLVGSASAGFLISLEWATAIRESHFWLIYLLPFGGLAVGILYLYKGQDVEAGNNLLINNIHEPKEIIPLKMAPFVYVGTIVTHLFGGSAGREGTALQMAGAISDQLTKSFRLNNEERKMLLIAAIAAGFGSVFGTPLAGAVFGLEVFLIGKIKYNAVFPAFTSAVFADIVTRMWNAHHTHYQITDIPKVTALPILYSILAGIIFGICAVSFSRTIHFASIQYKKHIKWAPMRPFAGGIIIVILVLLLGTTRYIGLGVPVIVESFEKTLPEYDFALKMIFTIITLAAGFKGGEVTPLFFIGAALGNTLSLFIPLPMSLLAGMGFAAVFAGATNTPLACTIMAMELFGSECGIYAAIACIVSYLISGHNSIYSKQIIGDAKIKELNSDSNKTIHQIHEQRIIQKNTNKKSRKDSVYK</sequence>
<dbReference type="AlphaFoldDB" id="A0A9X1HEK2"/>
<keyword evidence="3 5" id="KW-1133">Transmembrane helix</keyword>
<dbReference type="Gene3D" id="1.10.3080.10">
    <property type="entry name" value="Clc chloride channel"/>
    <property type="match status" value="1"/>
</dbReference>
<feature type="transmembrane region" description="Helical" evidence="5">
    <location>
        <begin position="67"/>
        <end position="85"/>
    </location>
</feature>
<keyword evidence="7" id="KW-1185">Reference proteome</keyword>
<dbReference type="GO" id="GO:0016020">
    <property type="term" value="C:membrane"/>
    <property type="evidence" value="ECO:0007669"/>
    <property type="project" value="UniProtKB-SubCell"/>
</dbReference>
<comment type="caution">
    <text evidence="6">The sequence shown here is derived from an EMBL/GenBank/DDBJ whole genome shotgun (WGS) entry which is preliminary data.</text>
</comment>
<dbReference type="InterPro" id="IPR001807">
    <property type="entry name" value="ClC"/>
</dbReference>
<dbReference type="CDD" id="cd03682">
    <property type="entry name" value="ClC_sycA_like"/>
    <property type="match status" value="1"/>
</dbReference>
<feature type="transmembrane region" description="Helical" evidence="5">
    <location>
        <begin position="235"/>
        <end position="253"/>
    </location>
</feature>
<keyword evidence="4 5" id="KW-0472">Membrane</keyword>
<dbReference type="Proteomes" id="UP001139366">
    <property type="component" value="Unassembled WGS sequence"/>
</dbReference>
<dbReference type="PRINTS" id="PR00762">
    <property type="entry name" value="CLCHANNEL"/>
</dbReference>
<evidence type="ECO:0000313" key="7">
    <source>
        <dbReference type="Proteomes" id="UP001139366"/>
    </source>
</evidence>
<evidence type="ECO:0000256" key="3">
    <source>
        <dbReference type="ARBA" id="ARBA00022989"/>
    </source>
</evidence>
<dbReference type="Pfam" id="PF00654">
    <property type="entry name" value="Voltage_CLC"/>
    <property type="match status" value="1"/>
</dbReference>